<accession>A0A0F5MPU4</accession>
<proteinExistence type="predicted"/>
<keyword evidence="1" id="KW-1133">Transmembrane helix</keyword>
<feature type="transmembrane region" description="Helical" evidence="1">
    <location>
        <begin position="339"/>
        <end position="358"/>
    </location>
</feature>
<keyword evidence="3" id="KW-1185">Reference proteome</keyword>
<keyword evidence="1" id="KW-0812">Transmembrane</keyword>
<dbReference type="EMBL" id="JYHA01000031">
    <property type="protein sequence ID" value="KKB96681.1"/>
    <property type="molecule type" value="Genomic_DNA"/>
</dbReference>
<evidence type="ECO:0008006" key="4">
    <source>
        <dbReference type="Google" id="ProtNLM"/>
    </source>
</evidence>
<name>A0A0F5MPU4_9RICK</name>
<sequence length="537" mass="61018">MTKNKKNLIKSVSSSKKKFILIIGDDGAILSLVAGKVLEERLFVAIDSPSDIGKLKEILANNKDVPISILVDLIEQSYTHQSLPAVSSFSINRLVKKKLDRMFPENHLKGSILIDRNKIGRMDWNFLLVSVPFTEPLSTWFNIVIEQDNPLDGIYLFPIEAERIIGQFNKVFLPKPAIVKKDKSTPNANHWQLFITHNKVTGFRQVAFKNNKLSFTRQISVDNTETSNFIAGTIEQEAINIFEYLKRLSLQESDKIDIYVIVSKDIKKALQKINATLSKAVILTPQESAIGLGYEHVVGEDDKYGDILLSVLFANSKPVLSFIPESVKNLFILEKIRKLIFFPLYVIIPSCLLYLSTIEYQVYTTVERLRSLDDTKKNIIASYEKDKKIASSMGDVTKISEVISLYKILSNNEHYSPIQTIHDFINVGNGKVLVNNLNWQIISSDSRQNSTYNFATPEQNNQDNNKQIQMTLELELINNNSGYQGLFDDFDNFTKILNTAFSNYNIEYSKLTDNIDFKQANKIIPVKLKITGPKNKS</sequence>
<reference evidence="2 3" key="1">
    <citation type="submission" date="2015-02" db="EMBL/GenBank/DDBJ databases">
        <title>Single cell genomics of a rare environmental alphaproteobacterium provides unique insights into Rickettsiaceae evolution.</title>
        <authorList>
            <person name="Martijn J."/>
            <person name="Schulz F."/>
            <person name="Zaremba-Niedzwiedzka K."/>
            <person name="Viklund J."/>
            <person name="Stepanauskas R."/>
            <person name="Andersson S.G.E."/>
            <person name="Horn M."/>
            <person name="Guy L."/>
            <person name="Ettema T.J.G."/>
        </authorList>
    </citation>
    <scope>NUCLEOTIDE SEQUENCE [LARGE SCALE GENOMIC DNA]</scope>
    <source>
        <strain evidence="2 3">SCGC AAA041-L04</strain>
    </source>
</reference>
<organism evidence="2 3">
    <name type="scientific">Candidatus Arcanibacter lacustris</name>
    <dbReference type="NCBI Taxonomy" id="1607817"/>
    <lineage>
        <taxon>Bacteria</taxon>
        <taxon>Pseudomonadati</taxon>
        <taxon>Pseudomonadota</taxon>
        <taxon>Alphaproteobacteria</taxon>
        <taxon>Rickettsiales</taxon>
        <taxon>Candidatus Arcanibacter</taxon>
    </lineage>
</organism>
<evidence type="ECO:0000313" key="3">
    <source>
        <dbReference type="Proteomes" id="UP000033358"/>
    </source>
</evidence>
<dbReference type="AlphaFoldDB" id="A0A0F5MPU4"/>
<evidence type="ECO:0000256" key="1">
    <source>
        <dbReference type="SAM" id="Phobius"/>
    </source>
</evidence>
<keyword evidence="1" id="KW-0472">Membrane</keyword>
<protein>
    <recommendedName>
        <fullName evidence="4">Competence protein A</fullName>
    </recommendedName>
</protein>
<dbReference type="Proteomes" id="UP000033358">
    <property type="component" value="Unassembled WGS sequence"/>
</dbReference>
<evidence type="ECO:0000313" key="2">
    <source>
        <dbReference type="EMBL" id="KKB96681.1"/>
    </source>
</evidence>
<comment type="caution">
    <text evidence="2">The sequence shown here is derived from an EMBL/GenBank/DDBJ whole genome shotgun (WGS) entry which is preliminary data.</text>
</comment>
<gene>
    <name evidence="2" type="ORF">SZ25_00237</name>
</gene>